<keyword evidence="4" id="KW-1185">Reference proteome</keyword>
<keyword evidence="2" id="KW-0812">Transmembrane</keyword>
<feature type="transmembrane region" description="Helical" evidence="2">
    <location>
        <begin position="530"/>
        <end position="553"/>
    </location>
</feature>
<feature type="transmembrane region" description="Helical" evidence="2">
    <location>
        <begin position="464"/>
        <end position="488"/>
    </location>
</feature>
<feature type="transmembrane region" description="Helical" evidence="2">
    <location>
        <begin position="175"/>
        <end position="197"/>
    </location>
</feature>
<feature type="region of interest" description="Disordered" evidence="1">
    <location>
        <begin position="589"/>
        <end position="610"/>
    </location>
</feature>
<feature type="transmembrane region" description="Helical" evidence="2">
    <location>
        <begin position="134"/>
        <end position="154"/>
    </location>
</feature>
<sequence>MFSDESMVWFNVNPAIYRAVQYVFALITLYILSGLLRHLCRLHCHCCVCTQGKNVTNRRGNCYRNAAETKENPGLSREPSYRRKTQDKNYKAASITMLALSIVTCILALMHVLVDVWVFSVQDRLSTDLFCVRQTLSGLLYFLCVLCVYLFLWIRQRMFYSHPVLRHLSGPRLACFSWSVLVCIVITMSTFIALYFVPHFMPEWNGDGFGTEMGNNNQTETVAMTVPTEPSPTFSGQPSCFYRRKKIYLVLHLLLTLVCLYFQIALQFLFAYPVFCHRRHLTKMHRKRFEVRSNETKSDAKVKIPPRNVLSCPALSDYQESSQPLTSSNQRQVKDDFVTISSRETDSSVPIGAKRTLSDSCLLHSRTDLDTRDGSLKISDRPNSLQKIQLATTGDVKLERAVQKSKKRSRNANQSKDATSLKKRNYRFAVTANLRKDRCLTKRKAARAPSIRQKTPGNARLRHYVVRCFVMSLICCVSDLIAFGFSLYTQMSAKTFYMDIFRNQTTDYFGNDVINHTTTGNAMLNEKVTISLLSALAYNGNMIINLFCVLLCYDDWRSMLFPCCAEPCENKRCCTIVKSYNRKKLFSTSSTDAGKSGESPHKETSVTFEN</sequence>
<keyword evidence="2" id="KW-0472">Membrane</keyword>
<proteinExistence type="predicted"/>
<evidence type="ECO:0000256" key="2">
    <source>
        <dbReference type="SAM" id="Phobius"/>
    </source>
</evidence>
<dbReference type="Proteomes" id="UP001642483">
    <property type="component" value="Unassembled WGS sequence"/>
</dbReference>
<evidence type="ECO:0000313" key="4">
    <source>
        <dbReference type="Proteomes" id="UP001642483"/>
    </source>
</evidence>
<keyword evidence="2" id="KW-1133">Transmembrane helix</keyword>
<feature type="transmembrane region" description="Helical" evidence="2">
    <location>
        <begin position="92"/>
        <end position="114"/>
    </location>
</feature>
<protein>
    <submittedName>
        <fullName evidence="3">Uncharacterized protein</fullName>
    </submittedName>
</protein>
<feature type="region of interest" description="Disordered" evidence="1">
    <location>
        <begin position="399"/>
        <end position="418"/>
    </location>
</feature>
<organism evidence="3 4">
    <name type="scientific">Clavelina lepadiformis</name>
    <name type="common">Light-bulb sea squirt</name>
    <name type="synonym">Ascidia lepadiformis</name>
    <dbReference type="NCBI Taxonomy" id="159417"/>
    <lineage>
        <taxon>Eukaryota</taxon>
        <taxon>Metazoa</taxon>
        <taxon>Chordata</taxon>
        <taxon>Tunicata</taxon>
        <taxon>Ascidiacea</taxon>
        <taxon>Aplousobranchia</taxon>
        <taxon>Clavelinidae</taxon>
        <taxon>Clavelina</taxon>
    </lineage>
</organism>
<name>A0ABP0FR15_CLALP</name>
<accession>A0ABP0FR15</accession>
<feature type="transmembrane region" description="Helical" evidence="2">
    <location>
        <begin position="15"/>
        <end position="32"/>
    </location>
</feature>
<gene>
    <name evidence="3" type="ORF">CVLEPA_LOCUS12311</name>
</gene>
<evidence type="ECO:0000313" key="3">
    <source>
        <dbReference type="EMBL" id="CAK8682101.1"/>
    </source>
</evidence>
<reference evidence="3 4" key="1">
    <citation type="submission" date="2024-02" db="EMBL/GenBank/DDBJ databases">
        <authorList>
            <person name="Daric V."/>
            <person name="Darras S."/>
        </authorList>
    </citation>
    <scope>NUCLEOTIDE SEQUENCE [LARGE SCALE GENOMIC DNA]</scope>
</reference>
<comment type="caution">
    <text evidence="3">The sequence shown here is derived from an EMBL/GenBank/DDBJ whole genome shotgun (WGS) entry which is preliminary data.</text>
</comment>
<feature type="transmembrane region" description="Helical" evidence="2">
    <location>
        <begin position="247"/>
        <end position="275"/>
    </location>
</feature>
<dbReference type="EMBL" id="CAWYQH010000090">
    <property type="protein sequence ID" value="CAK8682101.1"/>
    <property type="molecule type" value="Genomic_DNA"/>
</dbReference>
<evidence type="ECO:0000256" key="1">
    <source>
        <dbReference type="SAM" id="MobiDB-lite"/>
    </source>
</evidence>